<dbReference type="GO" id="GO:0005737">
    <property type="term" value="C:cytoplasm"/>
    <property type="evidence" value="ECO:0007669"/>
    <property type="project" value="UniProtKB-SubCell"/>
</dbReference>
<dbReference type="PIRSF" id="PIRSF004803">
    <property type="entry name" value="RnjA"/>
    <property type="match status" value="1"/>
</dbReference>
<evidence type="ECO:0000256" key="2">
    <source>
        <dbReference type="ARBA" id="ARBA00022722"/>
    </source>
</evidence>
<dbReference type="PANTHER" id="PTHR43694">
    <property type="entry name" value="RIBONUCLEASE J"/>
    <property type="match status" value="1"/>
</dbReference>
<evidence type="ECO:0000256" key="7">
    <source>
        <dbReference type="ARBA" id="ARBA00022839"/>
    </source>
</evidence>
<dbReference type="InterPro" id="IPR030854">
    <property type="entry name" value="RNase_J_bac"/>
</dbReference>
<keyword evidence="7 9" id="KW-0269">Exonuclease</keyword>
<keyword evidence="8 9" id="KW-0694">RNA-binding</keyword>
<dbReference type="Pfam" id="PF00753">
    <property type="entry name" value="Lactamase_B"/>
    <property type="match status" value="1"/>
</dbReference>
<dbReference type="Gene3D" id="3.60.15.10">
    <property type="entry name" value="Ribonuclease Z/Hydroxyacylglutathione hydrolase-like"/>
    <property type="match status" value="1"/>
</dbReference>
<dbReference type="InterPro" id="IPR036866">
    <property type="entry name" value="RibonucZ/Hydroxyglut_hydro"/>
</dbReference>
<accession>E8V739</accession>
<comment type="similarity">
    <text evidence="9">Belongs to the metallo-beta-lactamase superfamily. RNA-metabolizing metallo-beta-lactamase-like family. Bacterial RNase J subfamily.</text>
</comment>
<dbReference type="InterPro" id="IPR004613">
    <property type="entry name" value="RNase_J"/>
</dbReference>
<dbReference type="Proteomes" id="UP000006844">
    <property type="component" value="Chromosome"/>
</dbReference>
<dbReference type="GO" id="GO:0004534">
    <property type="term" value="F:5'-3' RNA exonuclease activity"/>
    <property type="evidence" value="ECO:0007669"/>
    <property type="project" value="UniProtKB-UniRule"/>
</dbReference>
<feature type="binding site" evidence="12">
    <location>
        <position position="446"/>
    </location>
    <ligand>
        <name>Ca(2+)</name>
        <dbReference type="ChEBI" id="CHEBI:29108"/>
    </ligand>
</feature>
<evidence type="ECO:0000313" key="14">
    <source>
        <dbReference type="EMBL" id="ADV81679.1"/>
    </source>
</evidence>
<dbReference type="InterPro" id="IPR011108">
    <property type="entry name" value="RMMBL"/>
</dbReference>
<dbReference type="Pfam" id="PF17770">
    <property type="entry name" value="RNase_J_C"/>
    <property type="match status" value="1"/>
</dbReference>
<dbReference type="GO" id="GO:0008270">
    <property type="term" value="F:zinc ion binding"/>
    <property type="evidence" value="ECO:0007669"/>
    <property type="project" value="InterPro"/>
</dbReference>
<evidence type="ECO:0000256" key="11">
    <source>
        <dbReference type="PIRSR" id="PIRSR004803-2"/>
    </source>
</evidence>
<proteinExistence type="inferred from homology"/>
<dbReference type="PROSITE" id="PS01292">
    <property type="entry name" value="UPF0036"/>
    <property type="match status" value="1"/>
</dbReference>
<dbReference type="HOGENOM" id="CLU_008727_3_1_0"/>
<dbReference type="RefSeq" id="WP_013567412.1">
    <property type="nucleotide sequence ID" value="NC_014963.1"/>
</dbReference>
<feature type="binding site" evidence="9 11">
    <location>
        <begin position="368"/>
        <end position="372"/>
    </location>
    <ligand>
        <name>substrate</name>
    </ligand>
</feature>
<sequence length="557" mass="61897">MNNDKNVDKLKVIPLGGLGEFGMNCMAIRYKDDIIVIDAGLMFPEDELLGVDIVVPDITYLLENRAMVRGILLTHGHEDHIGGLPRILTELNVPVYGTEFTLTYVEGKLEEHKLLDGADLIEMVPGERFNIGPFNIQPIRVTHSLVDCVALAVRTPVGTIVHTGDFKIDLSSPDGKPFDLHSFAELGKEGVLLLLQDSTNCDRPGYTPGELAVRPRLDEIFSRAKRRLFFSCFSSSIHRIKLAMDLAHQHGRKVALIGRSMDNATEIAQDLGYINPPEGLLIHSGQIRDFPPEKVCVMISGTQGEPMSALSRAAVDNHKHAKIEAGDTVLLSSRVIPGNEKSIFSMIDHLYRRNAKVIYDDGASGLIHVSGHASQEELRLMINLLRPKFFVPVHGDYRHLTRHIEVATSTTIPERCILIEDGEVLELDANSATKTGKVTSGRVLIDSGSTSDVIEDIIIRDRKHLSEAGLVLAIISIDKMTGRQEGTAEIVTRGFAVNEEGMHAEARKIIQRTLETSSDEEKRDWMLIKEKIRADLKRYIQKNTGRRPMVMPVILEI</sequence>
<evidence type="ECO:0000256" key="4">
    <source>
        <dbReference type="ARBA" id="ARBA00022759"/>
    </source>
</evidence>
<dbReference type="eggNOG" id="COG0595">
    <property type="taxonomic scope" value="Bacteria"/>
</dbReference>
<dbReference type="InterPro" id="IPR001587">
    <property type="entry name" value="RNase_J_CS"/>
</dbReference>
<feature type="binding site" evidence="12">
    <location>
        <position position="143"/>
    </location>
    <ligand>
        <name>Zn(2+)</name>
        <dbReference type="ChEBI" id="CHEBI:29105"/>
        <label>1</label>
        <note>catalytic</note>
    </ligand>
</feature>
<feature type="binding site" evidence="12">
    <location>
        <position position="80"/>
    </location>
    <ligand>
        <name>Zn(2+)</name>
        <dbReference type="ChEBI" id="CHEBI:29105"/>
        <label>1</label>
        <note>catalytic</note>
    </ligand>
</feature>
<comment type="cofactor">
    <cofactor evidence="12">
        <name>Zn(2+)</name>
        <dbReference type="ChEBI" id="CHEBI:29105"/>
    </cofactor>
    <text evidence="12">Binds 2 Zn(2+) ions per subunit. It is not clear if Zn(2+) or Mg(2+) is physiologically important.</text>
</comment>
<evidence type="ECO:0000256" key="9">
    <source>
        <dbReference type="HAMAP-Rule" id="MF_01491"/>
    </source>
</evidence>
<dbReference type="NCBIfam" id="TIGR00649">
    <property type="entry name" value="MG423"/>
    <property type="match status" value="1"/>
</dbReference>
<evidence type="ECO:0000256" key="3">
    <source>
        <dbReference type="ARBA" id="ARBA00022723"/>
    </source>
</evidence>
<evidence type="ECO:0000313" key="15">
    <source>
        <dbReference type="Proteomes" id="UP000006844"/>
    </source>
</evidence>
<dbReference type="STRING" id="401053.AciPR4_0846"/>
<keyword evidence="9" id="KW-0698">rRNA processing</keyword>
<keyword evidence="3 12" id="KW-0479">Metal-binding</keyword>
<dbReference type="GO" id="GO:0004521">
    <property type="term" value="F:RNA endonuclease activity"/>
    <property type="evidence" value="ECO:0007669"/>
    <property type="project" value="UniProtKB-UniRule"/>
</dbReference>
<feature type="domain" description="Metallo-beta-lactamase" evidence="13">
    <location>
        <begin position="22"/>
        <end position="217"/>
    </location>
</feature>
<dbReference type="EMBL" id="CP002467">
    <property type="protein sequence ID" value="ADV81679.1"/>
    <property type="molecule type" value="Genomic_DNA"/>
</dbReference>
<dbReference type="AlphaFoldDB" id="E8V739"/>
<dbReference type="OrthoDB" id="9758375at2"/>
<dbReference type="GO" id="GO:0006364">
    <property type="term" value="P:rRNA processing"/>
    <property type="evidence" value="ECO:0007669"/>
    <property type="project" value="UniProtKB-UniRule"/>
</dbReference>
<dbReference type="EC" id="3.1.-.-" evidence="9"/>
<dbReference type="Gene3D" id="3.40.50.10710">
    <property type="entry name" value="Metallo-hydrolase/oxidoreductase"/>
    <property type="match status" value="1"/>
</dbReference>
<dbReference type="SUPFAM" id="SSF56281">
    <property type="entry name" value="Metallo-hydrolase/oxidoreductase"/>
    <property type="match status" value="1"/>
</dbReference>
<dbReference type="Pfam" id="PF07521">
    <property type="entry name" value="RMMBL"/>
    <property type="match status" value="1"/>
</dbReference>
<evidence type="ECO:0000256" key="10">
    <source>
        <dbReference type="PIRSR" id="PIRSR004803-1"/>
    </source>
</evidence>
<keyword evidence="15" id="KW-1185">Reference proteome</keyword>
<comment type="subunit">
    <text evidence="9">Homodimer, may be a subunit of the RNA degradosome.</text>
</comment>
<feature type="binding site" evidence="12">
    <location>
        <position position="52"/>
    </location>
    <ligand>
        <name>Ca(2+)</name>
        <dbReference type="ChEBI" id="CHEBI:29108"/>
    </ligand>
</feature>
<keyword evidence="2 9" id="KW-0540">Nuclease</keyword>
<dbReference type="InterPro" id="IPR055132">
    <property type="entry name" value="RNase_J_b_CASP"/>
</dbReference>
<evidence type="ECO:0000256" key="12">
    <source>
        <dbReference type="PIRSR" id="PIRSR004803-3"/>
    </source>
</evidence>
<evidence type="ECO:0000256" key="1">
    <source>
        <dbReference type="ARBA" id="ARBA00022490"/>
    </source>
</evidence>
<feature type="active site" description="Proton acceptor" evidence="10">
    <location>
        <position position="372"/>
    </location>
</feature>
<evidence type="ECO:0000256" key="6">
    <source>
        <dbReference type="ARBA" id="ARBA00022833"/>
    </source>
</evidence>
<evidence type="ECO:0000259" key="13">
    <source>
        <dbReference type="SMART" id="SM00849"/>
    </source>
</evidence>
<protein>
    <recommendedName>
        <fullName evidence="9">Ribonuclease J</fullName>
        <shortName evidence="9">RNase J</shortName>
        <ecNumber evidence="9">3.1.-.-</ecNumber>
    </recommendedName>
</protein>
<dbReference type="KEGG" id="tsa:AciPR4_0846"/>
<dbReference type="InterPro" id="IPR042173">
    <property type="entry name" value="RNase_J_2"/>
</dbReference>
<evidence type="ECO:0000256" key="5">
    <source>
        <dbReference type="ARBA" id="ARBA00022801"/>
    </source>
</evidence>
<gene>
    <name evidence="9" type="primary">rnj</name>
    <name evidence="14" type="ordered locus">AciPR4_0846</name>
</gene>
<dbReference type="CDD" id="cd07714">
    <property type="entry name" value="RNaseJ_MBL-fold"/>
    <property type="match status" value="1"/>
</dbReference>
<comment type="function">
    <text evidence="9">An RNase that has 5'-3' exonuclease and possibly endonuclease activity. Involved in maturation of rRNA and in some organisms also mRNA maturation and/or decay.</text>
</comment>
<comment type="cofactor">
    <cofactor evidence="12">
        <name>Ca(2+)</name>
        <dbReference type="ChEBI" id="CHEBI:29108"/>
    </cofactor>
    <text evidence="12">Binds 1 Ca(2+) cation per subunit. Seen in 1 crystal structure, it is not clear if it is physiologically important.</text>
</comment>
<keyword evidence="1 9" id="KW-0963">Cytoplasm</keyword>
<feature type="binding site" evidence="12">
    <location>
        <position position="79"/>
    </location>
    <ligand>
        <name>Zn(2+)</name>
        <dbReference type="ChEBI" id="CHEBI:29105"/>
        <label>2</label>
        <note>catalytic</note>
    </ligand>
</feature>
<dbReference type="GO" id="GO:0003723">
    <property type="term" value="F:RNA binding"/>
    <property type="evidence" value="ECO:0007669"/>
    <property type="project" value="UniProtKB-UniRule"/>
</dbReference>
<name>E8V739_TERSS</name>
<dbReference type="InterPro" id="IPR041636">
    <property type="entry name" value="RNase_J_C"/>
</dbReference>
<comment type="subcellular location">
    <subcellularLocation>
        <location evidence="9">Cytoplasm</location>
    </subcellularLocation>
</comment>
<keyword evidence="5 9" id="KW-0378">Hydrolase</keyword>
<dbReference type="Gene3D" id="3.10.20.580">
    <property type="match status" value="1"/>
</dbReference>
<organism evidence="14 15">
    <name type="scientific">Terriglobus saanensis (strain ATCC BAA-1853 / DSM 23119 / SP1PR4)</name>
    <dbReference type="NCBI Taxonomy" id="401053"/>
    <lineage>
        <taxon>Bacteria</taxon>
        <taxon>Pseudomonadati</taxon>
        <taxon>Acidobacteriota</taxon>
        <taxon>Terriglobia</taxon>
        <taxon>Terriglobales</taxon>
        <taxon>Acidobacteriaceae</taxon>
        <taxon>Terriglobus</taxon>
    </lineage>
</organism>
<feature type="binding site" evidence="12">
    <location>
        <position position="50"/>
    </location>
    <ligand>
        <name>Ca(2+)</name>
        <dbReference type="ChEBI" id="CHEBI:29108"/>
    </ligand>
</feature>
<dbReference type="InterPro" id="IPR001279">
    <property type="entry name" value="Metallo-B-lactamas"/>
</dbReference>
<keyword evidence="12" id="KW-0106">Calcium</keyword>
<dbReference type="PANTHER" id="PTHR43694:SF1">
    <property type="entry name" value="RIBONUCLEASE J"/>
    <property type="match status" value="1"/>
</dbReference>
<feature type="binding site" evidence="12">
    <location>
        <position position="165"/>
    </location>
    <ligand>
        <name>Zn(2+)</name>
        <dbReference type="ChEBI" id="CHEBI:29105"/>
        <label>1</label>
        <note>catalytic</note>
    </ligand>
</feature>
<feature type="active site" description="Proton donor" evidence="10">
    <location>
        <position position="197"/>
    </location>
</feature>
<dbReference type="SMART" id="SM00849">
    <property type="entry name" value="Lactamase_B"/>
    <property type="match status" value="1"/>
</dbReference>
<keyword evidence="6 12" id="KW-0862">Zinc</keyword>
<dbReference type="Pfam" id="PF22505">
    <property type="entry name" value="RNase_J_b_CASP"/>
    <property type="match status" value="1"/>
</dbReference>
<reference evidence="14 15" key="1">
    <citation type="journal article" date="2012" name="Stand. Genomic Sci.">
        <title>Complete genome sequence of Terriglobus saanensis type strain SP1PR4(T), an Acidobacteria from tundra soil.</title>
        <authorList>
            <person name="Rawat S.R."/>
            <person name="Mannisto M.K."/>
            <person name="Starovoytov V."/>
            <person name="Goodwin L."/>
            <person name="Nolan M."/>
            <person name="Hauser L."/>
            <person name="Land M."/>
            <person name="Davenport K.W."/>
            <person name="Woyke T."/>
            <person name="Haggblom M.M."/>
        </authorList>
    </citation>
    <scope>NUCLEOTIDE SEQUENCE</scope>
    <source>
        <strain evidence="15">ATCC BAA-1853 / DSM 23119 / SP1PR4</strain>
    </source>
</reference>
<feature type="binding site" evidence="12">
    <location>
        <position position="75"/>
    </location>
    <ligand>
        <name>Zn(2+)</name>
        <dbReference type="ChEBI" id="CHEBI:29105"/>
        <label>1</label>
        <note>catalytic</note>
    </ligand>
</feature>
<feature type="binding site" evidence="12">
    <location>
        <position position="77"/>
    </location>
    <ligand>
        <name>Zn(2+)</name>
        <dbReference type="ChEBI" id="CHEBI:29105"/>
        <label>1</label>
        <note>catalytic</note>
    </ligand>
</feature>
<dbReference type="HAMAP" id="MF_01491">
    <property type="entry name" value="RNase_J_bact"/>
    <property type="match status" value="1"/>
</dbReference>
<feature type="binding site" evidence="12">
    <location>
        <position position="394"/>
    </location>
    <ligand>
        <name>Zn(2+)</name>
        <dbReference type="ChEBI" id="CHEBI:29105"/>
        <label>1</label>
        <note>catalytic</note>
    </ligand>
</feature>
<evidence type="ECO:0000256" key="8">
    <source>
        <dbReference type="ARBA" id="ARBA00022884"/>
    </source>
</evidence>
<keyword evidence="4 9" id="KW-0255">Endonuclease</keyword>